<comment type="pathway">
    <text evidence="2">Protein modification; protein glycosylation.</text>
</comment>
<evidence type="ECO:0000256" key="8">
    <source>
        <dbReference type="ARBA" id="ARBA00022989"/>
    </source>
</evidence>
<comment type="subcellular location">
    <subcellularLocation>
        <location evidence="1 10">Endoplasmic reticulum membrane</location>
        <topology evidence="1 10">Multi-pass membrane protein</topology>
    </subcellularLocation>
</comment>
<evidence type="ECO:0000256" key="2">
    <source>
        <dbReference type="ARBA" id="ARBA00004922"/>
    </source>
</evidence>
<keyword evidence="5 11" id="KW-0808">Transferase</keyword>
<dbReference type="STRING" id="42249.A0A317SM74"/>
<evidence type="ECO:0000256" key="7">
    <source>
        <dbReference type="ARBA" id="ARBA00022824"/>
    </source>
</evidence>
<proteinExistence type="inferred from homology"/>
<dbReference type="Pfam" id="PF03901">
    <property type="entry name" value="Glyco_transf_22"/>
    <property type="match status" value="1"/>
</dbReference>
<dbReference type="AlphaFoldDB" id="A0A317SM74"/>
<feature type="transmembrane region" description="Helical" evidence="10">
    <location>
        <begin position="216"/>
        <end position="240"/>
    </location>
</feature>
<dbReference type="InterPro" id="IPR005599">
    <property type="entry name" value="GPI_mannosylTrfase"/>
</dbReference>
<comment type="similarity">
    <text evidence="3 10">Belongs to the glycosyltransferase 22 family.</text>
</comment>
<keyword evidence="8 10" id="KW-1133">Transmembrane helix</keyword>
<gene>
    <name evidence="11" type="ORF">C7212DRAFT_298591</name>
</gene>
<keyword evidence="7 10" id="KW-0256">Endoplasmic reticulum</keyword>
<keyword evidence="4 10" id="KW-0328">Glycosyltransferase</keyword>
<feature type="transmembrane region" description="Helical" evidence="10">
    <location>
        <begin position="260"/>
        <end position="281"/>
    </location>
</feature>
<dbReference type="GO" id="GO:0005789">
    <property type="term" value="C:endoplasmic reticulum membrane"/>
    <property type="evidence" value="ECO:0007669"/>
    <property type="project" value="UniProtKB-SubCell"/>
</dbReference>
<evidence type="ECO:0000256" key="9">
    <source>
        <dbReference type="ARBA" id="ARBA00023136"/>
    </source>
</evidence>
<dbReference type="GO" id="GO:0006487">
    <property type="term" value="P:protein N-linked glycosylation"/>
    <property type="evidence" value="ECO:0007669"/>
    <property type="project" value="TreeGrafter"/>
</dbReference>
<dbReference type="EMBL" id="PYWC01000059">
    <property type="protein sequence ID" value="PWW74586.1"/>
    <property type="molecule type" value="Genomic_DNA"/>
</dbReference>
<reference evidence="11 12" key="1">
    <citation type="submission" date="2018-03" db="EMBL/GenBank/DDBJ databases">
        <title>Genomes of Pezizomycetes fungi and the evolution of truffles.</title>
        <authorList>
            <person name="Murat C."/>
            <person name="Payen T."/>
            <person name="Noel B."/>
            <person name="Kuo A."/>
            <person name="Martin F.M."/>
        </authorList>
    </citation>
    <scope>NUCLEOTIDE SEQUENCE [LARGE SCALE GENOMIC DNA]</scope>
    <source>
        <strain evidence="11">091103-1</strain>
    </source>
</reference>
<feature type="transmembrane region" description="Helical" evidence="10">
    <location>
        <begin position="168"/>
        <end position="195"/>
    </location>
</feature>
<feature type="transmembrane region" description="Helical" evidence="10">
    <location>
        <begin position="381"/>
        <end position="405"/>
    </location>
</feature>
<dbReference type="PANTHER" id="PTHR22760">
    <property type="entry name" value="GLYCOSYLTRANSFERASE"/>
    <property type="match status" value="1"/>
</dbReference>
<evidence type="ECO:0000256" key="5">
    <source>
        <dbReference type="ARBA" id="ARBA00022679"/>
    </source>
</evidence>
<evidence type="ECO:0000313" key="11">
    <source>
        <dbReference type="EMBL" id="PWW74586.1"/>
    </source>
</evidence>
<sequence>MTVPIMAEVRFRGQPRGSGVGGGYPTPSSPERISISEASAEKLVRPRVSHPIISPTSAFSILLVVRLLSAVYATIPDCDEVFNYWEPAHYLTHGYGLQTWEYSPVYAIRSWVYVGLHAIATRAISSVPQLEKTHEFYGLRCLFAVFCAYSEKRLYTAVSSNINPRVGILYLVLTIGSAGMFHAAAAFLPSTFAMYTTMLGMASFIDRRWGFRTVQGVFWFAVGGLLGWPFSLAMCIPFVLEEVFMGCVAWGLVPTVLRLVKGGAVSLILLVSIVGVDYLAYRKLEIVPLNIVLYNVFSGAGKGPNIYGTEPWWFYLANLILNFNVLLPLALASWPLLSLHYLACRSLEIGVTPRMASISLPFYLWLAIFTAQPHKEERFMFVAYPALCISAAVSYHVILTVWGGLSNRHTSGRAREFINWAALAVPLSLVMIASISRILVVTSGYSAPLHVYSALPPDAQGYLCLAKEWYRFPSSYFLPDGVRVKFVKSAFDGLLPGEFPETGDPWSWPGTWMIPSGMNDENKGDPSKYVPLELCDYMVESYFSRPVEEFEPDYALDQGQWESVYCEDFLDSTQTGVLGRTLWVPRWLPVKKSWGKYCLLKRTTR</sequence>
<evidence type="ECO:0000256" key="4">
    <source>
        <dbReference type="ARBA" id="ARBA00022676"/>
    </source>
</evidence>
<keyword evidence="9 10" id="KW-0472">Membrane</keyword>
<comment type="caution">
    <text evidence="11">The sequence shown here is derived from an EMBL/GenBank/DDBJ whole genome shotgun (WGS) entry which is preliminary data.</text>
</comment>
<evidence type="ECO:0000256" key="3">
    <source>
        <dbReference type="ARBA" id="ARBA00007063"/>
    </source>
</evidence>
<dbReference type="UniPathway" id="UPA00378"/>
<feature type="transmembrane region" description="Helical" evidence="10">
    <location>
        <begin position="312"/>
        <end position="331"/>
    </location>
</feature>
<feature type="transmembrane region" description="Helical" evidence="10">
    <location>
        <begin position="351"/>
        <end position="369"/>
    </location>
</feature>
<evidence type="ECO:0000256" key="1">
    <source>
        <dbReference type="ARBA" id="ARBA00004477"/>
    </source>
</evidence>
<keyword evidence="6 10" id="KW-0812">Transmembrane</keyword>
<dbReference type="EC" id="2.4.1.-" evidence="10"/>
<dbReference type="PANTHER" id="PTHR22760:SF2">
    <property type="entry name" value="ALPHA-1,2-MANNOSYLTRANSFERASE ALG9"/>
    <property type="match status" value="1"/>
</dbReference>
<feature type="transmembrane region" description="Helical" evidence="10">
    <location>
        <begin position="417"/>
        <end position="440"/>
    </location>
</feature>
<name>A0A317SM74_9PEZI</name>
<dbReference type="OrthoDB" id="497541at2759"/>
<protein>
    <recommendedName>
        <fullName evidence="10">Mannosyltransferase</fullName>
        <ecNumber evidence="10">2.4.1.-</ecNumber>
    </recommendedName>
</protein>
<dbReference type="Proteomes" id="UP000246991">
    <property type="component" value="Unassembled WGS sequence"/>
</dbReference>
<keyword evidence="12" id="KW-1185">Reference proteome</keyword>
<organism evidence="11 12">
    <name type="scientific">Tuber magnatum</name>
    <name type="common">white Piedmont truffle</name>
    <dbReference type="NCBI Taxonomy" id="42249"/>
    <lineage>
        <taxon>Eukaryota</taxon>
        <taxon>Fungi</taxon>
        <taxon>Dikarya</taxon>
        <taxon>Ascomycota</taxon>
        <taxon>Pezizomycotina</taxon>
        <taxon>Pezizomycetes</taxon>
        <taxon>Pezizales</taxon>
        <taxon>Tuberaceae</taxon>
        <taxon>Tuber</taxon>
    </lineage>
</organism>
<evidence type="ECO:0000256" key="6">
    <source>
        <dbReference type="ARBA" id="ARBA00022692"/>
    </source>
</evidence>
<dbReference type="GO" id="GO:0000026">
    <property type="term" value="F:alpha-1,2-mannosyltransferase activity"/>
    <property type="evidence" value="ECO:0007669"/>
    <property type="project" value="TreeGrafter"/>
</dbReference>
<evidence type="ECO:0000256" key="10">
    <source>
        <dbReference type="RuleBase" id="RU363075"/>
    </source>
</evidence>
<evidence type="ECO:0000313" key="12">
    <source>
        <dbReference type="Proteomes" id="UP000246991"/>
    </source>
</evidence>
<accession>A0A317SM74</accession>